<accession>A0A1F7YZH2</accession>
<dbReference type="Pfam" id="PF18929">
    <property type="entry name" value="DUF5678"/>
    <property type="match status" value="1"/>
</dbReference>
<gene>
    <name evidence="2" type="ORF">A2803_01155</name>
</gene>
<evidence type="ECO:0000313" key="2">
    <source>
        <dbReference type="EMBL" id="OGM31875.1"/>
    </source>
</evidence>
<sequence>MKPIDRRPVQRKYPGKWVAFDKDRMTVKGVGGTPMEANEEAKKAGIKLPILFRVPDPNDPAIFIGSIWNEISLRRV</sequence>
<dbReference type="EMBL" id="MGGP01000020">
    <property type="protein sequence ID" value="OGM31875.1"/>
    <property type="molecule type" value="Genomic_DNA"/>
</dbReference>
<dbReference type="Proteomes" id="UP000178870">
    <property type="component" value="Unassembled WGS sequence"/>
</dbReference>
<comment type="caution">
    <text evidence="2">The sequence shown here is derived from an EMBL/GenBank/DDBJ whole genome shotgun (WGS) entry which is preliminary data.</text>
</comment>
<dbReference type="InterPro" id="IPR043734">
    <property type="entry name" value="DUF5678"/>
</dbReference>
<evidence type="ECO:0000259" key="1">
    <source>
        <dbReference type="Pfam" id="PF18929"/>
    </source>
</evidence>
<reference evidence="2 3" key="1">
    <citation type="journal article" date="2016" name="Nat. Commun.">
        <title>Thousands of microbial genomes shed light on interconnected biogeochemical processes in an aquifer system.</title>
        <authorList>
            <person name="Anantharaman K."/>
            <person name="Brown C.T."/>
            <person name="Hug L.A."/>
            <person name="Sharon I."/>
            <person name="Castelle C.J."/>
            <person name="Probst A.J."/>
            <person name="Thomas B.C."/>
            <person name="Singh A."/>
            <person name="Wilkins M.J."/>
            <person name="Karaoz U."/>
            <person name="Brodie E.L."/>
            <person name="Williams K.H."/>
            <person name="Hubbard S.S."/>
            <person name="Banfield J.F."/>
        </authorList>
    </citation>
    <scope>NUCLEOTIDE SEQUENCE [LARGE SCALE GENOMIC DNA]</scope>
</reference>
<dbReference type="AlphaFoldDB" id="A0A1F7YZH2"/>
<proteinExistence type="predicted"/>
<protein>
    <recommendedName>
        <fullName evidence="1">DUF5678 domain-containing protein</fullName>
    </recommendedName>
</protein>
<name>A0A1F7YZH2_9BACT</name>
<organism evidence="2 3">
    <name type="scientific">Candidatus Woesebacteria bacterium RIFCSPHIGHO2_01_FULL_44_21</name>
    <dbReference type="NCBI Taxonomy" id="1802503"/>
    <lineage>
        <taxon>Bacteria</taxon>
        <taxon>Candidatus Woeseibacteriota</taxon>
    </lineage>
</organism>
<evidence type="ECO:0000313" key="3">
    <source>
        <dbReference type="Proteomes" id="UP000178870"/>
    </source>
</evidence>
<feature type="domain" description="DUF5678" evidence="1">
    <location>
        <begin position="10"/>
        <end position="55"/>
    </location>
</feature>